<feature type="compositionally biased region" description="Basic residues" evidence="1">
    <location>
        <begin position="532"/>
        <end position="543"/>
    </location>
</feature>
<accession>A0AAD3DUK7</accession>
<feature type="compositionally biased region" description="Low complexity" evidence="1">
    <location>
        <begin position="553"/>
        <end position="571"/>
    </location>
</feature>
<feature type="non-terminal residue" evidence="2">
    <location>
        <position position="1"/>
    </location>
</feature>
<feature type="region of interest" description="Disordered" evidence="1">
    <location>
        <begin position="1"/>
        <end position="32"/>
    </location>
</feature>
<feature type="region of interest" description="Disordered" evidence="1">
    <location>
        <begin position="221"/>
        <end position="240"/>
    </location>
</feature>
<organism evidence="2 3">
    <name type="scientific">Astrephomene gubernaculifera</name>
    <dbReference type="NCBI Taxonomy" id="47775"/>
    <lineage>
        <taxon>Eukaryota</taxon>
        <taxon>Viridiplantae</taxon>
        <taxon>Chlorophyta</taxon>
        <taxon>core chlorophytes</taxon>
        <taxon>Chlorophyceae</taxon>
        <taxon>CS clade</taxon>
        <taxon>Chlamydomonadales</taxon>
        <taxon>Astrephomenaceae</taxon>
        <taxon>Astrephomene</taxon>
    </lineage>
</organism>
<comment type="caution">
    <text evidence="2">The sequence shown here is derived from an EMBL/GenBank/DDBJ whole genome shotgun (WGS) entry which is preliminary data.</text>
</comment>
<feature type="compositionally biased region" description="Low complexity" evidence="1">
    <location>
        <begin position="287"/>
        <end position="301"/>
    </location>
</feature>
<feature type="region of interest" description="Disordered" evidence="1">
    <location>
        <begin position="91"/>
        <end position="204"/>
    </location>
</feature>
<keyword evidence="3" id="KW-1185">Reference proteome</keyword>
<sequence>MEGLGRTADGGGNDVTGNDKKRAKEETKGTAADAAAVLVIDDVISSDDSATEGSPFSTHSVFDGGSGFRLRGYCPRTCTLLMRAASIRPCPPYTPPADDELQDGSTGSSGDGAADVGRQWGSETPAAVPLAFRRTTRGRTTDSPEPPPSPPSHQASDVLSAPPSFAAVSSGGGASTSERSSDTDAAGGCGRHGSSSITNTGTTITDPLCMTAQCLLSGGTSTAAGSDVAGRRSLDGRYPDAGTAACESAVTTMMNRIPGAGDSRGGVATRPAGAGEATGPGNGTPVQAPQQQHPSQSQRRSLTGYGGGMQVAAEPAGPLSRTASERLPCLPGLHGDAAWFVPEGYEEVECELLVRDVRPFGCHAAKGGGSEGTEGNVLEAGKEEPGRPADDGEARASTSAGAAAAVSKDGKVDSGGSAVGVDGGGNTGAAAGKRRSREQGFQVLRCCLLARDLWVKQPSSILEPAASMPASAAFAVPCEDGHPRISWGAGAEGCDRGTRRNSTTSSFSSGRRVSRSVSFSSATADIRPTTGGRKRSGWKRHARTVAGGGGAAGSNSSSSNSTRNGATIASSGRGGGSSSSRGDGDRFDGLMRLGYREVQCGLLMREMSTRTGGRYAQSAGGDVGRNRSPVLPPAAEQRGAVEVLAGQPAAPSSGALVAAAPPFPSLALPLPSGVAAAAAAALGYREVTCVLLVKVRRGLG</sequence>
<dbReference type="Proteomes" id="UP001054857">
    <property type="component" value="Unassembled WGS sequence"/>
</dbReference>
<feature type="compositionally biased region" description="Low complexity" evidence="1">
    <location>
        <begin position="500"/>
        <end position="521"/>
    </location>
</feature>
<feature type="compositionally biased region" description="Basic and acidic residues" evidence="1">
    <location>
        <begin position="380"/>
        <end position="394"/>
    </location>
</feature>
<dbReference type="AlphaFoldDB" id="A0AAD3DUK7"/>
<proteinExistence type="predicted"/>
<gene>
    <name evidence="2" type="ORF">Agub_g10175</name>
</gene>
<feature type="compositionally biased region" description="Basic and acidic residues" evidence="1">
    <location>
        <begin position="17"/>
        <end position="28"/>
    </location>
</feature>
<feature type="compositionally biased region" description="Basic and acidic residues" evidence="1">
    <location>
        <begin position="229"/>
        <end position="238"/>
    </location>
</feature>
<feature type="compositionally biased region" description="Low complexity" evidence="1">
    <location>
        <begin position="103"/>
        <end position="117"/>
    </location>
</feature>
<feature type="compositionally biased region" description="Low complexity" evidence="1">
    <location>
        <begin position="395"/>
        <end position="407"/>
    </location>
</feature>
<feature type="region of interest" description="Disordered" evidence="1">
    <location>
        <begin position="256"/>
        <end position="319"/>
    </location>
</feature>
<evidence type="ECO:0000313" key="3">
    <source>
        <dbReference type="Proteomes" id="UP001054857"/>
    </source>
</evidence>
<reference evidence="2 3" key="1">
    <citation type="journal article" date="2021" name="Sci. Rep.">
        <title>Genome sequencing of the multicellular alga Astrephomene provides insights into convergent evolution of germ-soma differentiation.</title>
        <authorList>
            <person name="Yamashita S."/>
            <person name="Yamamoto K."/>
            <person name="Matsuzaki R."/>
            <person name="Suzuki S."/>
            <person name="Yamaguchi H."/>
            <person name="Hirooka S."/>
            <person name="Minakuchi Y."/>
            <person name="Miyagishima S."/>
            <person name="Kawachi M."/>
            <person name="Toyoda A."/>
            <person name="Nozaki H."/>
        </authorList>
    </citation>
    <scope>NUCLEOTIDE SEQUENCE [LARGE SCALE GENOMIC DNA]</scope>
    <source>
        <strain evidence="2 3">NIES-4017</strain>
    </source>
</reference>
<feature type="compositionally biased region" description="Low complexity" evidence="1">
    <location>
        <begin position="193"/>
        <end position="204"/>
    </location>
</feature>
<feature type="region of interest" description="Disordered" evidence="1">
    <location>
        <begin position="489"/>
        <end position="585"/>
    </location>
</feature>
<evidence type="ECO:0000313" key="2">
    <source>
        <dbReference type="EMBL" id="GFR48296.1"/>
    </source>
</evidence>
<protein>
    <submittedName>
        <fullName evidence="2">Uncharacterized protein</fullName>
    </submittedName>
</protein>
<feature type="compositionally biased region" description="Low complexity" evidence="1">
    <location>
        <begin position="160"/>
        <end position="169"/>
    </location>
</feature>
<dbReference type="EMBL" id="BMAR01000023">
    <property type="protein sequence ID" value="GFR48296.1"/>
    <property type="molecule type" value="Genomic_DNA"/>
</dbReference>
<feature type="region of interest" description="Disordered" evidence="1">
    <location>
        <begin position="364"/>
        <end position="435"/>
    </location>
</feature>
<feature type="compositionally biased region" description="Gly residues" evidence="1">
    <location>
        <begin position="417"/>
        <end position="427"/>
    </location>
</feature>
<name>A0AAD3DUK7_9CHLO</name>
<evidence type="ECO:0000256" key="1">
    <source>
        <dbReference type="SAM" id="MobiDB-lite"/>
    </source>
</evidence>